<protein>
    <submittedName>
        <fullName evidence="2">Uncharacterized protein</fullName>
    </submittedName>
</protein>
<organism evidence="2 3">
    <name type="scientific">Dichomitus squalens</name>
    <dbReference type="NCBI Taxonomy" id="114155"/>
    <lineage>
        <taxon>Eukaryota</taxon>
        <taxon>Fungi</taxon>
        <taxon>Dikarya</taxon>
        <taxon>Basidiomycota</taxon>
        <taxon>Agaricomycotina</taxon>
        <taxon>Agaricomycetes</taxon>
        <taxon>Polyporales</taxon>
        <taxon>Polyporaceae</taxon>
        <taxon>Dichomitus</taxon>
    </lineage>
</organism>
<evidence type="ECO:0000256" key="1">
    <source>
        <dbReference type="SAM" id="MobiDB-lite"/>
    </source>
</evidence>
<dbReference type="EMBL" id="ML145193">
    <property type="protein sequence ID" value="TBU54251.1"/>
    <property type="molecule type" value="Genomic_DNA"/>
</dbReference>
<proteinExistence type="predicted"/>
<feature type="region of interest" description="Disordered" evidence="1">
    <location>
        <begin position="1"/>
        <end position="28"/>
    </location>
</feature>
<dbReference type="Proteomes" id="UP000292082">
    <property type="component" value="Unassembled WGS sequence"/>
</dbReference>
<accession>A0A4Q9NTL2</accession>
<evidence type="ECO:0000313" key="2">
    <source>
        <dbReference type="EMBL" id="TBU54251.1"/>
    </source>
</evidence>
<gene>
    <name evidence="2" type="ORF">BD310DRAFT_980495</name>
</gene>
<keyword evidence="3" id="KW-1185">Reference proteome</keyword>
<name>A0A4Q9NTL2_9APHY</name>
<feature type="compositionally biased region" description="Basic residues" evidence="1">
    <location>
        <begin position="1"/>
        <end position="12"/>
    </location>
</feature>
<dbReference type="AlphaFoldDB" id="A0A4Q9NTL2"/>
<reference evidence="2 3" key="1">
    <citation type="submission" date="2019-01" db="EMBL/GenBank/DDBJ databases">
        <title>Draft genome sequences of three monokaryotic isolates of the white-rot basidiomycete fungus Dichomitus squalens.</title>
        <authorList>
            <consortium name="DOE Joint Genome Institute"/>
            <person name="Lopez S.C."/>
            <person name="Andreopoulos B."/>
            <person name="Pangilinan J."/>
            <person name="Lipzen A."/>
            <person name="Riley R."/>
            <person name="Ahrendt S."/>
            <person name="Ng V."/>
            <person name="Barry K."/>
            <person name="Daum C."/>
            <person name="Grigoriev I.V."/>
            <person name="Hilden K.S."/>
            <person name="Makela M.R."/>
            <person name="de Vries R.P."/>
        </authorList>
    </citation>
    <scope>NUCLEOTIDE SEQUENCE [LARGE SCALE GENOMIC DNA]</scope>
    <source>
        <strain evidence="2 3">CBS 464.89</strain>
    </source>
</reference>
<sequence length="211" mass="22009">MPSHAHVARNRKSLPPADRITSASRRRATLRDASSLDNAIGARAAYTRTQVTADDDEARSFLGAVGTSAIAAGTSATIGLGNVIQWRVIPRAVQSAGSSRLALRRVPVPVPVFHPMPFLIALVAFGPRTQPGLALLSPPHARPSVAGSESAIWTIDANTLGLSPLWVNPDGSHVRTALAYSPSAPDGLFLTGDVGAYNEAHTGAPASEVTR</sequence>
<evidence type="ECO:0000313" key="3">
    <source>
        <dbReference type="Proteomes" id="UP000292082"/>
    </source>
</evidence>